<feature type="non-terminal residue" evidence="2">
    <location>
        <position position="56"/>
    </location>
</feature>
<sequence length="56" mass="6097">MPRPSATLSPPTGRPFSPIPPYTTAYPSHSGVHLDTLLSKTLCAPEEIDMLPRIHT</sequence>
<accession>A0A165Y305</accession>
<feature type="compositionally biased region" description="Polar residues" evidence="1">
    <location>
        <begin position="1"/>
        <end position="10"/>
    </location>
</feature>
<keyword evidence="3" id="KW-1185">Reference proteome</keyword>
<dbReference type="EMBL" id="KV428292">
    <property type="protein sequence ID" value="KZT32823.1"/>
    <property type="molecule type" value="Genomic_DNA"/>
</dbReference>
<feature type="region of interest" description="Disordered" evidence="1">
    <location>
        <begin position="1"/>
        <end position="22"/>
    </location>
</feature>
<evidence type="ECO:0000256" key="1">
    <source>
        <dbReference type="SAM" id="MobiDB-lite"/>
    </source>
</evidence>
<protein>
    <submittedName>
        <fullName evidence="2">Uncharacterized protein</fullName>
    </submittedName>
</protein>
<organism evidence="2 3">
    <name type="scientific">Sistotremastrum suecicum HHB10207 ss-3</name>
    <dbReference type="NCBI Taxonomy" id="1314776"/>
    <lineage>
        <taxon>Eukaryota</taxon>
        <taxon>Fungi</taxon>
        <taxon>Dikarya</taxon>
        <taxon>Basidiomycota</taxon>
        <taxon>Agaricomycotina</taxon>
        <taxon>Agaricomycetes</taxon>
        <taxon>Sistotremastrales</taxon>
        <taxon>Sistotremastraceae</taxon>
        <taxon>Sistotremastrum</taxon>
    </lineage>
</organism>
<evidence type="ECO:0000313" key="2">
    <source>
        <dbReference type="EMBL" id="KZT32823.1"/>
    </source>
</evidence>
<dbReference type="AlphaFoldDB" id="A0A165Y305"/>
<gene>
    <name evidence="2" type="ORF">SISSUDRAFT_1055041</name>
</gene>
<reference evidence="2 3" key="1">
    <citation type="journal article" date="2016" name="Mol. Biol. Evol.">
        <title>Comparative Genomics of Early-Diverging Mushroom-Forming Fungi Provides Insights into the Origins of Lignocellulose Decay Capabilities.</title>
        <authorList>
            <person name="Nagy L.G."/>
            <person name="Riley R."/>
            <person name="Tritt A."/>
            <person name="Adam C."/>
            <person name="Daum C."/>
            <person name="Floudas D."/>
            <person name="Sun H."/>
            <person name="Yadav J.S."/>
            <person name="Pangilinan J."/>
            <person name="Larsson K.H."/>
            <person name="Matsuura K."/>
            <person name="Barry K."/>
            <person name="Labutti K."/>
            <person name="Kuo R."/>
            <person name="Ohm R.A."/>
            <person name="Bhattacharya S.S."/>
            <person name="Shirouzu T."/>
            <person name="Yoshinaga Y."/>
            <person name="Martin F.M."/>
            <person name="Grigoriev I.V."/>
            <person name="Hibbett D.S."/>
        </authorList>
    </citation>
    <scope>NUCLEOTIDE SEQUENCE [LARGE SCALE GENOMIC DNA]</scope>
    <source>
        <strain evidence="2 3">HHB10207 ss-3</strain>
    </source>
</reference>
<evidence type="ECO:0000313" key="3">
    <source>
        <dbReference type="Proteomes" id="UP000076798"/>
    </source>
</evidence>
<dbReference type="Proteomes" id="UP000076798">
    <property type="component" value="Unassembled WGS sequence"/>
</dbReference>
<name>A0A165Y305_9AGAM</name>
<proteinExistence type="predicted"/>